<gene>
    <name evidence="4" type="ORF">EV700_1816</name>
</gene>
<dbReference type="Pfam" id="PF05816">
    <property type="entry name" value="TelA"/>
    <property type="match status" value="1"/>
</dbReference>
<keyword evidence="3" id="KW-0175">Coiled coil</keyword>
<dbReference type="PANTHER" id="PTHR38432:SF1">
    <property type="entry name" value="TELA-LIKE PROTEIN SAOUHSC_01408"/>
    <property type="match status" value="1"/>
</dbReference>
<comment type="similarity">
    <text evidence="1 2">Belongs to the TelA family.</text>
</comment>
<sequence length="408" mass="45689">MSFKPVSPFQTAPANPAPAADAVNLPPVAASAATPPMVVESAAPAVAAIDVVFERNRERLQQAGTDVDRLRQEVARMAQSFDPKQTNAVHQLGARAGEKIVQYSDKLLTQVKTKDMDGLGEKLQEVVLLAKGINVQALVKNSGSGSKIPLIGGLIDSFRMGKEKLLGKYDTLSKQMEKLVGEIRMSQTRLDTRIRDLDQVYDFNVEEYHNLDCNILVGEIKLEELRQELAQRQAAPAASDPMEAQQLADLQDLITRLDKRVHDLRTMQMVAVQTAPMIRMVQSNNRILIDKFRNLQELTIPSWKKQFTLAIALMEQQQAVELTQKIDDTTNELMRRNADLLRQNSINTARANQRSVVDIETLEHVQQTLISTMEEVEQIQRDGEQSRQQAAGRMEEMKAELIQRMNGG</sequence>
<dbReference type="EMBL" id="SHKX01000012">
    <property type="protein sequence ID" value="RZU45009.1"/>
    <property type="molecule type" value="Genomic_DNA"/>
</dbReference>
<proteinExistence type="inferred from homology"/>
<dbReference type="OrthoDB" id="9768858at2"/>
<evidence type="ECO:0000256" key="1">
    <source>
        <dbReference type="ARBA" id="ARBA00005541"/>
    </source>
</evidence>
<reference evidence="4 5" key="1">
    <citation type="submission" date="2019-02" db="EMBL/GenBank/DDBJ databases">
        <title>Genomic Encyclopedia of Type Strains, Phase IV (KMG-IV): sequencing the most valuable type-strain genomes for metagenomic binning, comparative biology and taxonomic classification.</title>
        <authorList>
            <person name="Goeker M."/>
        </authorList>
    </citation>
    <scope>NUCLEOTIDE SEQUENCE [LARGE SCALE GENOMIC DNA]</scope>
    <source>
        <strain evidence="4 5">DSM 105135</strain>
    </source>
</reference>
<evidence type="ECO:0000256" key="2">
    <source>
        <dbReference type="PIRNR" id="PIRNR026508"/>
    </source>
</evidence>
<dbReference type="RefSeq" id="WP_130412943.1">
    <property type="nucleotide sequence ID" value="NZ_SHKX01000012.1"/>
</dbReference>
<organism evidence="4 5">
    <name type="scientific">Fluviicoccus keumensis</name>
    <dbReference type="NCBI Taxonomy" id="1435465"/>
    <lineage>
        <taxon>Bacteria</taxon>
        <taxon>Pseudomonadati</taxon>
        <taxon>Pseudomonadota</taxon>
        <taxon>Gammaproteobacteria</taxon>
        <taxon>Moraxellales</taxon>
        <taxon>Moraxellaceae</taxon>
        <taxon>Fluviicoccus</taxon>
    </lineage>
</organism>
<keyword evidence="5" id="KW-1185">Reference proteome</keyword>
<dbReference type="AlphaFoldDB" id="A0A4Q7Z5R5"/>
<dbReference type="PANTHER" id="PTHR38432">
    <property type="entry name" value="TELA-LIKE PROTEIN SAOUHSC_01408"/>
    <property type="match status" value="1"/>
</dbReference>
<evidence type="ECO:0000313" key="4">
    <source>
        <dbReference type="EMBL" id="RZU45009.1"/>
    </source>
</evidence>
<name>A0A4Q7Z5R5_9GAMM</name>
<protein>
    <submittedName>
        <fullName evidence="4">Uncharacterized protein YaaN involved in tellurite resistance</fullName>
    </submittedName>
</protein>
<comment type="caution">
    <text evidence="4">The sequence shown here is derived from an EMBL/GenBank/DDBJ whole genome shotgun (WGS) entry which is preliminary data.</text>
</comment>
<dbReference type="InterPro" id="IPR008863">
    <property type="entry name" value="Toxic_anion-R_TelA"/>
</dbReference>
<dbReference type="PIRSF" id="PIRSF026508">
    <property type="entry name" value="TelA"/>
    <property type="match status" value="1"/>
</dbReference>
<evidence type="ECO:0000313" key="5">
    <source>
        <dbReference type="Proteomes" id="UP000292423"/>
    </source>
</evidence>
<feature type="coiled-coil region" evidence="3">
    <location>
        <begin position="53"/>
        <end position="80"/>
    </location>
</feature>
<dbReference type="Proteomes" id="UP000292423">
    <property type="component" value="Unassembled WGS sequence"/>
</dbReference>
<accession>A0A4Q7Z5R5</accession>
<evidence type="ECO:0000256" key="3">
    <source>
        <dbReference type="SAM" id="Coils"/>
    </source>
</evidence>